<evidence type="ECO:0000256" key="2">
    <source>
        <dbReference type="ARBA" id="ARBA00007293"/>
    </source>
</evidence>
<dbReference type="Proteomes" id="UP001642540">
    <property type="component" value="Unassembled WGS sequence"/>
</dbReference>
<sequence>MDALPKSFKERRTFGQRVREVEQVRKEYPDKVPVIIERYAHENQLPPLDRSKFLIPEHVHVGELIKILRRRLQLNSSQSIFLIVNGRNLPANASTFAEIYRNEADPDGFLYIVYASHETFGSSSPQECPMTDYNNRFSN</sequence>
<accession>A0ABP1RL45</accession>
<keyword evidence="7" id="KW-1185">Reference proteome</keyword>
<dbReference type="Pfam" id="PF02991">
    <property type="entry name" value="ATG8"/>
    <property type="match status" value="1"/>
</dbReference>
<gene>
    <name evidence="6" type="ORF">ODALV1_LOCUS23472</name>
</gene>
<dbReference type="SUPFAM" id="SSF54236">
    <property type="entry name" value="Ubiquitin-like"/>
    <property type="match status" value="1"/>
</dbReference>
<evidence type="ECO:0000256" key="4">
    <source>
        <dbReference type="ARBA" id="ARBA00023288"/>
    </source>
</evidence>
<evidence type="ECO:0000256" key="1">
    <source>
        <dbReference type="ARBA" id="ARBA00004370"/>
    </source>
</evidence>
<dbReference type="Gene3D" id="3.10.20.90">
    <property type="entry name" value="Phosphatidylinositol 3-kinase Catalytic Subunit, Chain A, domain 1"/>
    <property type="match status" value="1"/>
</dbReference>
<name>A0ABP1RL45_9HEXA</name>
<keyword evidence="5" id="KW-0072">Autophagy</keyword>
<dbReference type="PANTHER" id="PTHR10969">
    <property type="entry name" value="MICROTUBULE-ASSOCIATED PROTEINS 1A/1B LIGHT CHAIN 3-RELATED"/>
    <property type="match status" value="1"/>
</dbReference>
<organism evidence="6 7">
    <name type="scientific">Orchesella dallaii</name>
    <dbReference type="NCBI Taxonomy" id="48710"/>
    <lineage>
        <taxon>Eukaryota</taxon>
        <taxon>Metazoa</taxon>
        <taxon>Ecdysozoa</taxon>
        <taxon>Arthropoda</taxon>
        <taxon>Hexapoda</taxon>
        <taxon>Collembola</taxon>
        <taxon>Entomobryomorpha</taxon>
        <taxon>Entomobryoidea</taxon>
        <taxon>Orchesellidae</taxon>
        <taxon>Orchesellinae</taxon>
        <taxon>Orchesella</taxon>
    </lineage>
</organism>
<evidence type="ECO:0000256" key="5">
    <source>
        <dbReference type="RuleBase" id="RU004384"/>
    </source>
</evidence>
<evidence type="ECO:0000256" key="3">
    <source>
        <dbReference type="ARBA" id="ARBA00023136"/>
    </source>
</evidence>
<keyword evidence="3" id="KW-0472">Membrane</keyword>
<proteinExistence type="inferred from homology"/>
<protein>
    <submittedName>
        <fullName evidence="6">Uncharacterized protein</fullName>
    </submittedName>
</protein>
<dbReference type="InterPro" id="IPR004241">
    <property type="entry name" value="Atg8-like"/>
</dbReference>
<keyword evidence="4" id="KW-0449">Lipoprotein</keyword>
<reference evidence="6 7" key="1">
    <citation type="submission" date="2024-08" db="EMBL/GenBank/DDBJ databases">
        <authorList>
            <person name="Cucini C."/>
            <person name="Frati F."/>
        </authorList>
    </citation>
    <scope>NUCLEOTIDE SEQUENCE [LARGE SCALE GENOMIC DNA]</scope>
</reference>
<dbReference type="EMBL" id="CAXLJM020000078">
    <property type="protein sequence ID" value="CAL8129889.1"/>
    <property type="molecule type" value="Genomic_DNA"/>
</dbReference>
<dbReference type="InterPro" id="IPR029071">
    <property type="entry name" value="Ubiquitin-like_domsf"/>
</dbReference>
<comment type="caution">
    <text evidence="6">The sequence shown here is derived from an EMBL/GenBank/DDBJ whole genome shotgun (WGS) entry which is preliminary data.</text>
</comment>
<comment type="similarity">
    <text evidence="2 5">Belongs to the ATG8 family.</text>
</comment>
<comment type="subcellular location">
    <subcellularLocation>
        <location evidence="1">Membrane</location>
    </subcellularLocation>
</comment>
<evidence type="ECO:0000313" key="7">
    <source>
        <dbReference type="Proteomes" id="UP001642540"/>
    </source>
</evidence>
<evidence type="ECO:0000313" key="6">
    <source>
        <dbReference type="EMBL" id="CAL8129889.1"/>
    </source>
</evidence>